<keyword evidence="5 7" id="KW-1133">Transmembrane helix</keyword>
<dbReference type="OrthoDB" id="1716531at2759"/>
<evidence type="ECO:0000313" key="9">
    <source>
        <dbReference type="EMBL" id="RKO98528.1"/>
    </source>
</evidence>
<dbReference type="GO" id="GO:0006950">
    <property type="term" value="P:response to stress"/>
    <property type="evidence" value="ECO:0007669"/>
    <property type="project" value="UniProtKB-ARBA"/>
</dbReference>
<evidence type="ECO:0000256" key="8">
    <source>
        <dbReference type="SAM" id="MobiDB-lite"/>
    </source>
</evidence>
<evidence type="ECO:0000256" key="6">
    <source>
        <dbReference type="ARBA" id="ARBA00023136"/>
    </source>
</evidence>
<dbReference type="Pfam" id="PF04511">
    <property type="entry name" value="DER1"/>
    <property type="match status" value="1"/>
</dbReference>
<feature type="compositionally biased region" description="Gly residues" evidence="8">
    <location>
        <begin position="268"/>
        <end position="278"/>
    </location>
</feature>
<keyword evidence="6 7" id="KW-0472">Membrane</keyword>
<feature type="transmembrane region" description="Helical" evidence="7">
    <location>
        <begin position="167"/>
        <end position="186"/>
    </location>
</feature>
<evidence type="ECO:0000256" key="4">
    <source>
        <dbReference type="ARBA" id="ARBA00022824"/>
    </source>
</evidence>
<feature type="transmembrane region" description="Helical" evidence="7">
    <location>
        <begin position="98"/>
        <end position="131"/>
    </location>
</feature>
<dbReference type="AlphaFoldDB" id="A0A4P9X168"/>
<keyword evidence="10" id="KW-1185">Reference proteome</keyword>
<evidence type="ECO:0000256" key="5">
    <source>
        <dbReference type="ARBA" id="ARBA00022989"/>
    </source>
</evidence>
<evidence type="ECO:0000256" key="1">
    <source>
        <dbReference type="ARBA" id="ARBA00004477"/>
    </source>
</evidence>
<sequence length="318" mass="33352">MAELVAAFRGLPPFARLMLAGTLTASVLPAMKLLPGSLLIHDPRAPSWLGRLMQPWRLVTPFWFQPMGMSLLTSAYFLTIYTRQLEQGFFRGRPADMAFFLVIAMLAHLVLADVYQLVVLAQPLLLTIVYVASQHLGDQPVSFLYGLQFRAFLLPWALAALDLAFSGNLPVPALIGIFVGHAYWYAQVDWPRAAAAAAAAATAAGTPPREPLLPTPRWFADLTARVLRACGEDAAAGGHGSVAAAAPRTTGRGVVLGGRGTGARRPGGQPGLGGGGSGSRSRDGDAASEATPPAAGRAGGSASTRTLHAWGGGHRLGE</sequence>
<dbReference type="Proteomes" id="UP000274922">
    <property type="component" value="Unassembled WGS sequence"/>
</dbReference>
<keyword evidence="3 7" id="KW-0812">Transmembrane</keyword>
<evidence type="ECO:0000256" key="7">
    <source>
        <dbReference type="RuleBase" id="RU363059"/>
    </source>
</evidence>
<dbReference type="InterPro" id="IPR007599">
    <property type="entry name" value="DER1"/>
</dbReference>
<protein>
    <recommendedName>
        <fullName evidence="7">Derlin</fullName>
    </recommendedName>
</protein>
<organism evidence="9 10">
    <name type="scientific">Caulochytrium protostelioides</name>
    <dbReference type="NCBI Taxonomy" id="1555241"/>
    <lineage>
        <taxon>Eukaryota</taxon>
        <taxon>Fungi</taxon>
        <taxon>Fungi incertae sedis</taxon>
        <taxon>Chytridiomycota</taxon>
        <taxon>Chytridiomycota incertae sedis</taxon>
        <taxon>Chytridiomycetes</taxon>
        <taxon>Caulochytriales</taxon>
        <taxon>Caulochytriaceae</taxon>
        <taxon>Caulochytrium</taxon>
    </lineage>
</organism>
<accession>A0A4P9X168</accession>
<evidence type="ECO:0000256" key="3">
    <source>
        <dbReference type="ARBA" id="ARBA00022692"/>
    </source>
</evidence>
<comment type="subcellular location">
    <subcellularLocation>
        <location evidence="1 7">Endoplasmic reticulum membrane</location>
        <topology evidence="1 7">Multi-pass membrane protein</topology>
    </subcellularLocation>
</comment>
<keyword evidence="4 7" id="KW-0256">Endoplasmic reticulum</keyword>
<dbReference type="GO" id="GO:0005789">
    <property type="term" value="C:endoplasmic reticulum membrane"/>
    <property type="evidence" value="ECO:0007669"/>
    <property type="project" value="UniProtKB-SubCell"/>
</dbReference>
<gene>
    <name evidence="9" type="ORF">CXG81DRAFT_28651</name>
</gene>
<feature type="transmembrane region" description="Helical" evidence="7">
    <location>
        <begin position="55"/>
        <end position="78"/>
    </location>
</feature>
<evidence type="ECO:0000313" key="10">
    <source>
        <dbReference type="Proteomes" id="UP000274922"/>
    </source>
</evidence>
<name>A0A4P9X168_9FUNG</name>
<dbReference type="STRING" id="1555241.A0A4P9X168"/>
<evidence type="ECO:0000256" key="2">
    <source>
        <dbReference type="ARBA" id="ARBA00008917"/>
    </source>
</evidence>
<feature type="compositionally biased region" description="Low complexity" evidence="8">
    <location>
        <begin position="287"/>
        <end position="306"/>
    </location>
</feature>
<dbReference type="EMBL" id="ML014411">
    <property type="protein sequence ID" value="RKO98528.1"/>
    <property type="molecule type" value="Genomic_DNA"/>
</dbReference>
<proteinExistence type="inferred from homology"/>
<dbReference type="PANTHER" id="PTHR11009">
    <property type="entry name" value="DER1-LIKE PROTEIN, DERLIN"/>
    <property type="match status" value="1"/>
</dbReference>
<reference evidence="10" key="1">
    <citation type="journal article" date="2018" name="Nat. Microbiol.">
        <title>Leveraging single-cell genomics to expand the fungal tree of life.</title>
        <authorList>
            <person name="Ahrendt S.R."/>
            <person name="Quandt C.A."/>
            <person name="Ciobanu D."/>
            <person name="Clum A."/>
            <person name="Salamov A."/>
            <person name="Andreopoulos B."/>
            <person name="Cheng J.F."/>
            <person name="Woyke T."/>
            <person name="Pelin A."/>
            <person name="Henrissat B."/>
            <person name="Reynolds N.K."/>
            <person name="Benny G.L."/>
            <person name="Smith M.E."/>
            <person name="James T.Y."/>
            <person name="Grigoriev I.V."/>
        </authorList>
    </citation>
    <scope>NUCLEOTIDE SEQUENCE [LARGE SCALE GENOMIC DNA]</scope>
    <source>
        <strain evidence="10">ATCC 52028</strain>
    </source>
</reference>
<comment type="similarity">
    <text evidence="2 7">Belongs to the derlin family.</text>
</comment>
<comment type="function">
    <text evidence="7">May be involved in the degradation of misfolded endoplasmic reticulum (ER) luminal proteins.</text>
</comment>
<feature type="transmembrane region" description="Helical" evidence="7">
    <location>
        <begin position="14"/>
        <end position="34"/>
    </location>
</feature>
<feature type="region of interest" description="Disordered" evidence="8">
    <location>
        <begin position="250"/>
        <end position="318"/>
    </location>
</feature>